<evidence type="ECO:0000313" key="1">
    <source>
        <dbReference type="EMBL" id="KAF4623583.1"/>
    </source>
</evidence>
<protein>
    <submittedName>
        <fullName evidence="1">Uncharacterized protein</fullName>
    </submittedName>
</protein>
<dbReference type="Proteomes" id="UP000521872">
    <property type="component" value="Unassembled WGS sequence"/>
</dbReference>
<keyword evidence="2" id="KW-1185">Reference proteome</keyword>
<dbReference type="AlphaFoldDB" id="A0A8H4R739"/>
<evidence type="ECO:0000313" key="2">
    <source>
        <dbReference type="Proteomes" id="UP000521872"/>
    </source>
</evidence>
<sequence length="1077" mass="120730">MMEMVHIEKLLCLDCADPLTGLELMDDESLVITCVYAVTCLFGQRSRRVQPETLSFATTVIMPQRLVSALDKATATKPSANLFRDPALVHPAHNIPVNPESSTIKNALARRALAKEKEDENQVDKWREDFKEASKWLEAPTTTAHRDRIKTHFLLFIQEAAKLEELPTVEYAFSLENVRKYAEVFLPWELSIMIPKKKNNDTVKAVSLLSNMALLVDCIVKFCEDENGEKMGFTLLAKGGLWRALKAQVTHLVHTHHLGRSRDPKLYLGRPGLWVIINDMLQETENKGPQRQVAIQGATKMLLALITSQRGSSNGVPRENLRELGYAIRHIRVVRLGYAKYMIYLTQDEFKGCFAQATTDLQHSALAGVLYAHNAILDSTLFFAAHCISRKLFKVKYEDVPAFLADTRAEIPFDPSKLDEPLFGKCLKGGNGFVQPIIASTSESASDLVAYHCQKSGMQRRGYTAIRHDTGNLMAHVIGIEGTQAMMNHQSTIAPMFHNHYSRTLENYNLTSLRLGEMAGPLEKRPGEAMERIEAMTLFKDSIVDCLLRRKNVDRKEEKKKINTTIREETSKTEKVVELTGRINAVYDDFLACFSRGFVEKDKLLINANRLYKNALKKQAANTGKKVKGSFIPGLEKKAEELLGQLKIMFADKGKLNRVTSTRLKRNHLWEQTTKMPDEVLLGSSEERQEIINNLKNHSVPLLKKAVAAHQGSACSTFFAILHLTFAYALAVTNADAEIALDHSMTRVRHALETAVLEDLEAEEQETQEEEGLPGFGASLNGFNEGDSFQKFQREIMEAVENGDEEPYEESREVDVFAMDITLIWVSLLEYLLKPIFDLDKRKDKMVPMVSVPPAVQAGGGVEEASGSSIQPARPSASIKATKLGIQCDLCDRAPLPSWSKLTRHKEQVHTDWVNLRTAVEANSTDNKHFECPEKDFVAETPGEVINHCVSYGCSSQAKYLSFQREHQAFRYKNTTGKEAGPRAKAQAAVDLDGLDVTTVDFENHKAVRPFSSFINAAPNRLTIPEPTNHNLDEPLDWNFLMEKLQIGFDATESGRVCVDKMNKGLELFSKTKGGSE</sequence>
<accession>A0A8H4R739</accession>
<gene>
    <name evidence="1" type="ORF">D9613_001477</name>
</gene>
<reference evidence="1 2" key="1">
    <citation type="submission" date="2019-12" db="EMBL/GenBank/DDBJ databases">
        <authorList>
            <person name="Floudas D."/>
            <person name="Bentzer J."/>
            <person name="Ahren D."/>
            <person name="Johansson T."/>
            <person name="Persson P."/>
            <person name="Tunlid A."/>
        </authorList>
    </citation>
    <scope>NUCLEOTIDE SEQUENCE [LARGE SCALE GENOMIC DNA]</scope>
    <source>
        <strain evidence="1 2">CBS 102.39</strain>
    </source>
</reference>
<proteinExistence type="predicted"/>
<dbReference type="EMBL" id="JAACJL010000001">
    <property type="protein sequence ID" value="KAF4623583.1"/>
    <property type="molecule type" value="Genomic_DNA"/>
</dbReference>
<comment type="caution">
    <text evidence="1">The sequence shown here is derived from an EMBL/GenBank/DDBJ whole genome shotgun (WGS) entry which is preliminary data.</text>
</comment>
<organism evidence="1 2">
    <name type="scientific">Agrocybe pediades</name>
    <dbReference type="NCBI Taxonomy" id="84607"/>
    <lineage>
        <taxon>Eukaryota</taxon>
        <taxon>Fungi</taxon>
        <taxon>Dikarya</taxon>
        <taxon>Basidiomycota</taxon>
        <taxon>Agaricomycotina</taxon>
        <taxon>Agaricomycetes</taxon>
        <taxon>Agaricomycetidae</taxon>
        <taxon>Agaricales</taxon>
        <taxon>Agaricineae</taxon>
        <taxon>Strophariaceae</taxon>
        <taxon>Agrocybe</taxon>
    </lineage>
</organism>
<name>A0A8H4R739_9AGAR</name>